<reference evidence="2 3" key="1">
    <citation type="submission" date="2021-07" db="EMBL/GenBank/DDBJ databases">
        <title>Novel Helicobacter sp. Isolated from a dog.</title>
        <authorList>
            <person name="Rimbara E."/>
            <person name="Suzuki M."/>
        </authorList>
    </citation>
    <scope>NUCLEOTIDE SEQUENCE [LARGE SCALE GENOMIC DNA]</scope>
    <source>
        <strain evidence="3">NHP19-003</strain>
    </source>
</reference>
<evidence type="ECO:0000313" key="3">
    <source>
        <dbReference type="Proteomes" id="UP000826775"/>
    </source>
</evidence>
<gene>
    <name evidence="2" type="ORF">NHP190003_14550</name>
</gene>
<dbReference type="InterPro" id="IPR050513">
    <property type="entry name" value="RavA_ATPases"/>
</dbReference>
<dbReference type="EMBL" id="AP024814">
    <property type="protein sequence ID" value="BCZ18173.1"/>
    <property type="molecule type" value="Genomic_DNA"/>
</dbReference>
<dbReference type="PANTHER" id="PTHR32204">
    <property type="entry name" value="ATPASE RAVA"/>
    <property type="match status" value="1"/>
</dbReference>
<dbReference type="SUPFAM" id="SSF52540">
    <property type="entry name" value="P-loop containing nucleoside triphosphate hydrolases"/>
    <property type="match status" value="1"/>
</dbReference>
<dbReference type="PANTHER" id="PTHR32204:SF0">
    <property type="entry name" value="ATPASE RAVA"/>
    <property type="match status" value="1"/>
</dbReference>
<evidence type="ECO:0000313" key="2">
    <source>
        <dbReference type="EMBL" id="BCZ18173.1"/>
    </source>
</evidence>
<proteinExistence type="predicted"/>
<dbReference type="Pfam" id="PF20030">
    <property type="entry name" value="bpMoxR"/>
    <property type="match status" value="1"/>
</dbReference>
<sequence length="140" mass="16021">MPLNNQYKTKVKNLITELEKDLYEREECVRLVLLACFAGKAIFLYGPPGTAKSMIARKVSLAFASKDDKTTPFFSALMHRFSTPEDIFGPIDIGALKENKLIRNIEGYLPTAHFAFLDEILEKLARHLKHLTHHHQRKVV</sequence>
<protein>
    <recommendedName>
        <fullName evidence="1">MoxR domain-containing protein</fullName>
    </recommendedName>
</protein>
<keyword evidence="3" id="KW-1185">Reference proteome</keyword>
<evidence type="ECO:0000259" key="1">
    <source>
        <dbReference type="Pfam" id="PF20030"/>
    </source>
</evidence>
<feature type="domain" description="MoxR" evidence="1">
    <location>
        <begin position="10"/>
        <end position="123"/>
    </location>
</feature>
<dbReference type="Gene3D" id="3.40.50.300">
    <property type="entry name" value="P-loop containing nucleotide triphosphate hydrolases"/>
    <property type="match status" value="1"/>
</dbReference>
<name>A0ABM7SDW2_9HELI</name>
<organism evidence="2 3">
    <name type="scientific">Helicobacter gastrocanis</name>
    <dbReference type="NCBI Taxonomy" id="2849641"/>
    <lineage>
        <taxon>Bacteria</taxon>
        <taxon>Pseudomonadati</taxon>
        <taxon>Campylobacterota</taxon>
        <taxon>Epsilonproteobacteria</taxon>
        <taxon>Campylobacterales</taxon>
        <taxon>Helicobacteraceae</taxon>
        <taxon>Helicobacter</taxon>
    </lineage>
</organism>
<dbReference type="InterPro" id="IPR027417">
    <property type="entry name" value="P-loop_NTPase"/>
</dbReference>
<dbReference type="InterPro" id="IPR045427">
    <property type="entry name" value="MoxR"/>
</dbReference>
<accession>A0ABM7SDW2</accession>
<dbReference type="Proteomes" id="UP000826775">
    <property type="component" value="Chromosome"/>
</dbReference>